<accession>A0AAQ4ESJ5</accession>
<feature type="region of interest" description="Disordered" evidence="1">
    <location>
        <begin position="46"/>
        <end position="95"/>
    </location>
</feature>
<evidence type="ECO:0000256" key="1">
    <source>
        <dbReference type="SAM" id="MobiDB-lite"/>
    </source>
</evidence>
<sequence>MESPNCQSVSFPAQSRRISVQLANLGRGLAYNVTASWTQLRQEQSGSHSAYSFQRQEKSEHRGPDETTPEDSSSAAEVPPAEGEVSPAKSSSQRHMRHSVTGYARHAALVVVFLMICVALAVLIAYRMTFGSDDMFASTRGITGEAYPIIVVPKLRETPESMSEFKKWIRDLLDQVQETPRNSSLPEETHEDTVATTHEVSSVASYQTTWIATIEETSNSTLEETTNSTLEETSNSTLEETSNSTLEGTLMTAGNETMNATAVIYG</sequence>
<feature type="compositionally biased region" description="Basic and acidic residues" evidence="1">
    <location>
        <begin position="55"/>
        <end position="65"/>
    </location>
</feature>
<keyword evidence="4" id="KW-1185">Reference proteome</keyword>
<comment type="caution">
    <text evidence="3">The sequence shown here is derived from an EMBL/GenBank/DDBJ whole genome shotgun (WGS) entry which is preliminary data.</text>
</comment>
<proteinExistence type="predicted"/>
<dbReference type="AlphaFoldDB" id="A0AAQ4ESJ5"/>
<gene>
    <name evidence="3" type="ORF">V5799_020930</name>
</gene>
<keyword evidence="2" id="KW-0812">Transmembrane</keyword>
<evidence type="ECO:0000313" key="3">
    <source>
        <dbReference type="EMBL" id="KAK8777729.1"/>
    </source>
</evidence>
<name>A0AAQ4ESJ5_AMBAM</name>
<dbReference type="Proteomes" id="UP001321473">
    <property type="component" value="Unassembled WGS sequence"/>
</dbReference>
<dbReference type="EMBL" id="JARKHS020011523">
    <property type="protein sequence ID" value="KAK8777729.1"/>
    <property type="molecule type" value="Genomic_DNA"/>
</dbReference>
<organism evidence="3 4">
    <name type="scientific">Amblyomma americanum</name>
    <name type="common">Lone star tick</name>
    <dbReference type="NCBI Taxonomy" id="6943"/>
    <lineage>
        <taxon>Eukaryota</taxon>
        <taxon>Metazoa</taxon>
        <taxon>Ecdysozoa</taxon>
        <taxon>Arthropoda</taxon>
        <taxon>Chelicerata</taxon>
        <taxon>Arachnida</taxon>
        <taxon>Acari</taxon>
        <taxon>Parasitiformes</taxon>
        <taxon>Ixodida</taxon>
        <taxon>Ixodoidea</taxon>
        <taxon>Ixodidae</taxon>
        <taxon>Amblyomminae</taxon>
        <taxon>Amblyomma</taxon>
    </lineage>
</organism>
<evidence type="ECO:0000313" key="4">
    <source>
        <dbReference type="Proteomes" id="UP001321473"/>
    </source>
</evidence>
<keyword evidence="2" id="KW-1133">Transmembrane helix</keyword>
<keyword evidence="2" id="KW-0472">Membrane</keyword>
<protein>
    <submittedName>
        <fullName evidence="3">Uncharacterized protein</fullName>
    </submittedName>
</protein>
<reference evidence="3 4" key="1">
    <citation type="journal article" date="2023" name="Arcadia Sci">
        <title>De novo assembly of a long-read Amblyomma americanum tick genome.</title>
        <authorList>
            <person name="Chou S."/>
            <person name="Poskanzer K.E."/>
            <person name="Rollins M."/>
            <person name="Thuy-Boun P.S."/>
        </authorList>
    </citation>
    <scope>NUCLEOTIDE SEQUENCE [LARGE SCALE GENOMIC DNA]</scope>
    <source>
        <strain evidence="3">F_SG_1</strain>
        <tissue evidence="3">Salivary glands</tissue>
    </source>
</reference>
<feature type="transmembrane region" description="Helical" evidence="2">
    <location>
        <begin position="103"/>
        <end position="126"/>
    </location>
</feature>
<feature type="region of interest" description="Disordered" evidence="1">
    <location>
        <begin position="219"/>
        <end position="242"/>
    </location>
</feature>
<evidence type="ECO:0000256" key="2">
    <source>
        <dbReference type="SAM" id="Phobius"/>
    </source>
</evidence>